<dbReference type="EMBL" id="CAJNOW010008568">
    <property type="protein sequence ID" value="CAF1539850.1"/>
    <property type="molecule type" value="Genomic_DNA"/>
</dbReference>
<dbReference type="OrthoDB" id="441517at2759"/>
<evidence type="ECO:0000256" key="9">
    <source>
        <dbReference type="ARBA" id="ARBA00046271"/>
    </source>
</evidence>
<evidence type="ECO:0000313" key="17">
    <source>
        <dbReference type="EMBL" id="CAF4970988.1"/>
    </source>
</evidence>
<keyword evidence="5 10" id="KW-0472">Membrane</keyword>
<dbReference type="Gene3D" id="1.20.58.90">
    <property type="match status" value="1"/>
</dbReference>
<dbReference type="EMBL" id="CAJNOV010004861">
    <property type="protein sequence ID" value="CAF1189075.1"/>
    <property type="molecule type" value="Genomic_DNA"/>
</dbReference>
<evidence type="ECO:0000256" key="6">
    <source>
        <dbReference type="ARBA" id="ARBA00023140"/>
    </source>
</evidence>
<accession>A0A815W6R5</accession>
<dbReference type="Proteomes" id="UP000663824">
    <property type="component" value="Unassembled WGS sequence"/>
</dbReference>
<dbReference type="InterPro" id="IPR006785">
    <property type="entry name" value="Pex14_N"/>
</dbReference>
<keyword evidence="6 10" id="KW-0576">Peroxisome</keyword>
<evidence type="ECO:0000256" key="5">
    <source>
        <dbReference type="ARBA" id="ARBA00023136"/>
    </source>
</evidence>
<comment type="similarity">
    <text evidence="1 10">Belongs to the peroxin-14 family.</text>
</comment>
<dbReference type="GO" id="GO:1990429">
    <property type="term" value="C:peroxisomal importomer complex"/>
    <property type="evidence" value="ECO:0007669"/>
    <property type="project" value="TreeGrafter"/>
</dbReference>
<dbReference type="PANTHER" id="PTHR23058:SF0">
    <property type="entry name" value="PEROXISOMAL MEMBRANE PROTEIN PEX14"/>
    <property type="match status" value="1"/>
</dbReference>
<dbReference type="Gene3D" id="1.10.10.10">
    <property type="entry name" value="Winged helix-like DNA-binding domain superfamily/Winged helix DNA-binding domain"/>
    <property type="match status" value="1"/>
</dbReference>
<evidence type="ECO:0000256" key="4">
    <source>
        <dbReference type="ARBA" id="ARBA00023010"/>
    </source>
</evidence>
<evidence type="ECO:0000256" key="3">
    <source>
        <dbReference type="ARBA" id="ARBA00022927"/>
    </source>
</evidence>
<reference evidence="14" key="1">
    <citation type="submission" date="2021-02" db="EMBL/GenBank/DDBJ databases">
        <authorList>
            <person name="Nowell W R."/>
        </authorList>
    </citation>
    <scope>NUCLEOTIDE SEQUENCE</scope>
</reference>
<dbReference type="Proteomes" id="UP000676336">
    <property type="component" value="Unassembled WGS sequence"/>
</dbReference>
<evidence type="ECO:0000313" key="18">
    <source>
        <dbReference type="Proteomes" id="UP000663834"/>
    </source>
</evidence>
<dbReference type="EMBL" id="CAJOBI010000007">
    <property type="protein sequence ID" value="CAF3779967.1"/>
    <property type="molecule type" value="Genomic_DNA"/>
</dbReference>
<evidence type="ECO:0000313" key="16">
    <source>
        <dbReference type="EMBL" id="CAF3779967.1"/>
    </source>
</evidence>
<keyword evidence="4" id="KW-0811">Translocation</keyword>
<protein>
    <recommendedName>
        <fullName evidence="7 10">Peroxisomal membrane protein PEX14</fullName>
    </recommendedName>
    <alternativeName>
        <fullName evidence="8 10">Peroxin-14</fullName>
    </alternativeName>
</protein>
<evidence type="ECO:0000313" key="15">
    <source>
        <dbReference type="EMBL" id="CAF2053466.1"/>
    </source>
</evidence>
<dbReference type="Proteomes" id="UP000681720">
    <property type="component" value="Unassembled WGS sequence"/>
</dbReference>
<dbReference type="GO" id="GO:0016560">
    <property type="term" value="P:protein import into peroxisome matrix, docking"/>
    <property type="evidence" value="ECO:0007669"/>
    <property type="project" value="UniProtKB-UniRule"/>
</dbReference>
<evidence type="ECO:0000256" key="1">
    <source>
        <dbReference type="ARBA" id="ARBA00005443"/>
    </source>
</evidence>
<organism evidence="14 18">
    <name type="scientific">Rotaria magnacalcarata</name>
    <dbReference type="NCBI Taxonomy" id="392030"/>
    <lineage>
        <taxon>Eukaryota</taxon>
        <taxon>Metazoa</taxon>
        <taxon>Spiralia</taxon>
        <taxon>Gnathifera</taxon>
        <taxon>Rotifera</taxon>
        <taxon>Eurotatoria</taxon>
        <taxon>Bdelloidea</taxon>
        <taxon>Philodinida</taxon>
        <taxon>Philodinidae</taxon>
        <taxon>Rotaria</taxon>
    </lineage>
</organism>
<proteinExistence type="inferred from homology"/>
<evidence type="ECO:0000259" key="12">
    <source>
        <dbReference type="Pfam" id="PF04695"/>
    </source>
</evidence>
<feature type="compositionally biased region" description="Polar residues" evidence="11">
    <location>
        <begin position="234"/>
        <end position="246"/>
    </location>
</feature>
<evidence type="ECO:0000256" key="10">
    <source>
        <dbReference type="RuleBase" id="RU367032"/>
    </source>
</evidence>
<feature type="compositionally biased region" description="Basic and acidic residues" evidence="11">
    <location>
        <begin position="223"/>
        <end position="233"/>
    </location>
</feature>
<evidence type="ECO:0000256" key="11">
    <source>
        <dbReference type="SAM" id="MobiDB-lite"/>
    </source>
</evidence>
<sequence>MTELTVTPSSIRSDLVDTAIGFLKNPRVEGESMVKKREFLQKKGLTDNEIDYAFKLMPQKAETTKEIVPNHRPSFLRRILYDLIVAGLLGVALKFIRRWFQSKKSTKVNELHEIIKTLQKTVQDMQTSITNLEQAVNQSNSATNRAASFDEIKREIQTLKALCLGRSQFPPIPQITTPSIPSWQLEAAQKAKARISPVTDVTIPKKANDDNKEDGDSIIVVSENEKKSDDENHFSLSPSSESSNDA</sequence>
<dbReference type="PANTHER" id="PTHR23058">
    <property type="entry name" value="PEROXISOMAL MEMBRANE PROTEIN PEX14"/>
    <property type="match status" value="1"/>
</dbReference>
<dbReference type="GO" id="GO:0005102">
    <property type="term" value="F:signaling receptor binding"/>
    <property type="evidence" value="ECO:0007669"/>
    <property type="project" value="TreeGrafter"/>
</dbReference>
<dbReference type="GO" id="GO:0005778">
    <property type="term" value="C:peroxisomal membrane"/>
    <property type="evidence" value="ECO:0007669"/>
    <property type="project" value="UniProtKB-SubCell"/>
</dbReference>
<evidence type="ECO:0000256" key="2">
    <source>
        <dbReference type="ARBA" id="ARBA00022448"/>
    </source>
</evidence>
<evidence type="ECO:0000256" key="8">
    <source>
        <dbReference type="ARBA" id="ARBA00029691"/>
    </source>
</evidence>
<gene>
    <name evidence="13" type="ORF">CJN711_LOCUS11411</name>
    <name evidence="17" type="ORF">GIL414_LOCUS55420</name>
    <name evidence="14" type="ORF">KQP761_LOCUS16885</name>
    <name evidence="15" type="ORF">MBJ925_LOCUS13591</name>
    <name evidence="16" type="ORF">SMN809_LOCUS83</name>
</gene>
<name>A0A815W6R5_9BILA</name>
<comment type="subcellular location">
    <subcellularLocation>
        <location evidence="9 10">Peroxisome membrane</location>
    </subcellularLocation>
</comment>
<feature type="domain" description="Peroxisome membrane anchor protein Pex14p N-terminal" evidence="12">
    <location>
        <begin position="12"/>
        <end position="55"/>
    </location>
</feature>
<dbReference type="Proteomes" id="UP000663834">
    <property type="component" value="Unassembled WGS sequence"/>
</dbReference>
<comment type="caution">
    <text evidence="14">The sequence shown here is derived from an EMBL/GenBank/DDBJ whole genome shotgun (WGS) entry which is preliminary data.</text>
</comment>
<keyword evidence="3 10" id="KW-0653">Protein transport</keyword>
<feature type="region of interest" description="Disordered" evidence="11">
    <location>
        <begin position="194"/>
        <end position="246"/>
    </location>
</feature>
<evidence type="ECO:0000313" key="13">
    <source>
        <dbReference type="EMBL" id="CAF1189075.1"/>
    </source>
</evidence>
<keyword evidence="2 10" id="KW-0813">Transport</keyword>
<dbReference type="AlphaFoldDB" id="A0A815W6R5"/>
<dbReference type="EMBL" id="CAJNRE010006280">
    <property type="protein sequence ID" value="CAF2053466.1"/>
    <property type="molecule type" value="Genomic_DNA"/>
</dbReference>
<dbReference type="InterPro" id="IPR025655">
    <property type="entry name" value="PEX14"/>
</dbReference>
<dbReference type="Proteomes" id="UP000663855">
    <property type="component" value="Unassembled WGS sequence"/>
</dbReference>
<dbReference type="Pfam" id="PF04695">
    <property type="entry name" value="Pex14_N"/>
    <property type="match status" value="1"/>
</dbReference>
<dbReference type="InterPro" id="IPR036388">
    <property type="entry name" value="WH-like_DNA-bd_sf"/>
</dbReference>
<dbReference type="EMBL" id="CAJOBJ010196747">
    <property type="protein sequence ID" value="CAF4970988.1"/>
    <property type="molecule type" value="Genomic_DNA"/>
</dbReference>
<evidence type="ECO:0000313" key="14">
    <source>
        <dbReference type="EMBL" id="CAF1539850.1"/>
    </source>
</evidence>
<comment type="function">
    <text evidence="10">Component of the PEX13-PEX14 docking complex, a translocon channel that specifically mediates the import of peroxisomal cargo proteins bound to PEX5 receptor. The PEX13-PEX14 docking complex forms a large import pore which can be opened to a diameter of about 9 nm. Mechanistically, PEX5 receptor along with cargo proteins associates with the PEX14 subunit of the PEX13-PEX14 docking complex in the cytosol, leading to the insertion of the receptor into the organelle membrane with the concomitant translocation of the cargo into the peroxisome matrix.</text>
</comment>
<evidence type="ECO:0000256" key="7">
    <source>
        <dbReference type="ARBA" id="ARBA00029502"/>
    </source>
</evidence>